<dbReference type="AlphaFoldDB" id="A0A841BP14"/>
<name>A0A841BP14_9ACTN</name>
<evidence type="ECO:0000313" key="2">
    <source>
        <dbReference type="EMBL" id="MBB5868571.1"/>
    </source>
</evidence>
<keyword evidence="3" id="KW-1185">Reference proteome</keyword>
<evidence type="ECO:0000313" key="3">
    <source>
        <dbReference type="Proteomes" id="UP000587527"/>
    </source>
</evidence>
<accession>A0A841BP14</accession>
<comment type="caution">
    <text evidence="2">The sequence shown here is derived from an EMBL/GenBank/DDBJ whole genome shotgun (WGS) entry which is preliminary data.</text>
</comment>
<feature type="region of interest" description="Disordered" evidence="1">
    <location>
        <begin position="1"/>
        <end position="39"/>
    </location>
</feature>
<dbReference type="RefSeq" id="WP_184834617.1">
    <property type="nucleotide sequence ID" value="NZ_JACHMN010000002.1"/>
</dbReference>
<evidence type="ECO:0000256" key="1">
    <source>
        <dbReference type="SAM" id="MobiDB-lite"/>
    </source>
</evidence>
<organism evidence="2 3">
    <name type="scientific">Allocatelliglobosispora scoriae</name>
    <dbReference type="NCBI Taxonomy" id="643052"/>
    <lineage>
        <taxon>Bacteria</taxon>
        <taxon>Bacillati</taxon>
        <taxon>Actinomycetota</taxon>
        <taxon>Actinomycetes</taxon>
        <taxon>Micromonosporales</taxon>
        <taxon>Micromonosporaceae</taxon>
        <taxon>Allocatelliglobosispora</taxon>
    </lineage>
</organism>
<reference evidence="2 3" key="1">
    <citation type="submission" date="2020-08" db="EMBL/GenBank/DDBJ databases">
        <title>Sequencing the genomes of 1000 actinobacteria strains.</title>
        <authorList>
            <person name="Klenk H.-P."/>
        </authorList>
    </citation>
    <scope>NUCLEOTIDE SEQUENCE [LARGE SCALE GENOMIC DNA]</scope>
    <source>
        <strain evidence="2 3">DSM 45362</strain>
    </source>
</reference>
<gene>
    <name evidence="2" type="ORF">F4553_001950</name>
</gene>
<sequence length="94" mass="9807">MTMTAALGEPAGPPVLPARLPQRRHHPRPVGESTRSDRVTPRIDTVSACAGCDDLVVYDEVIGWIHTGASTAGDEADLAETSTGTTVTPPAACR</sequence>
<protein>
    <submittedName>
        <fullName evidence="2">Uncharacterized protein</fullName>
    </submittedName>
</protein>
<dbReference type="EMBL" id="JACHMN010000002">
    <property type="protein sequence ID" value="MBB5868571.1"/>
    <property type="molecule type" value="Genomic_DNA"/>
</dbReference>
<feature type="region of interest" description="Disordered" evidence="1">
    <location>
        <begin position="70"/>
        <end position="94"/>
    </location>
</feature>
<dbReference type="Proteomes" id="UP000587527">
    <property type="component" value="Unassembled WGS sequence"/>
</dbReference>
<proteinExistence type="predicted"/>